<dbReference type="Proteomes" id="UP001230289">
    <property type="component" value="Unassembled WGS sequence"/>
</dbReference>
<comment type="caution">
    <text evidence="1">The sequence shown here is derived from an EMBL/GenBank/DDBJ whole genome shotgun (WGS) entry which is preliminary data.</text>
</comment>
<dbReference type="RefSeq" id="WP_308489702.1">
    <property type="nucleotide sequence ID" value="NZ_JAVFCB010000007.1"/>
</dbReference>
<name>A0ABU0XHZ6_9MICO</name>
<keyword evidence="2" id="KW-1185">Reference proteome</keyword>
<dbReference type="EMBL" id="JAVFCB010000007">
    <property type="protein sequence ID" value="MDQ4214757.1"/>
    <property type="molecule type" value="Genomic_DNA"/>
</dbReference>
<evidence type="ECO:0000313" key="2">
    <source>
        <dbReference type="Proteomes" id="UP001230289"/>
    </source>
</evidence>
<organism evidence="1 2">
    <name type="scientific">Microbacterium capsulatum</name>
    <dbReference type="NCBI Taxonomy" id="3041921"/>
    <lineage>
        <taxon>Bacteria</taxon>
        <taxon>Bacillati</taxon>
        <taxon>Actinomycetota</taxon>
        <taxon>Actinomycetes</taxon>
        <taxon>Micrococcales</taxon>
        <taxon>Microbacteriaceae</taxon>
        <taxon>Microbacterium</taxon>
    </lineage>
</organism>
<sequence>MCPEPVTLWTVETFYGLFEPRRILTLEASSLYGAECAADELLTDGEWFPSFTATRIEGPLTQPRNVPAGPPSGFQFALISPADGQHVGGGWVIAPSAVAAKRFAENTLAGTNTVEILAPSP</sequence>
<proteinExistence type="predicted"/>
<gene>
    <name evidence="1" type="ORF">RBR11_12610</name>
</gene>
<protein>
    <submittedName>
        <fullName evidence="1">Uncharacterized protein</fullName>
    </submittedName>
</protein>
<evidence type="ECO:0000313" key="1">
    <source>
        <dbReference type="EMBL" id="MDQ4214757.1"/>
    </source>
</evidence>
<accession>A0ABU0XHZ6</accession>
<reference evidence="1 2" key="1">
    <citation type="submission" date="2023-08" db="EMBL/GenBank/DDBJ databases">
        <title>Microbacterium sp. nov., isolated from a waste landfill.</title>
        <authorList>
            <person name="Wen W."/>
        </authorList>
    </citation>
    <scope>NUCLEOTIDE SEQUENCE [LARGE SCALE GENOMIC DNA]</scope>
    <source>
        <strain evidence="1 2">ASV81</strain>
    </source>
</reference>